<protein>
    <submittedName>
        <fullName evidence="2">Uncharacterized protein</fullName>
    </submittedName>
</protein>
<gene>
    <name evidence="2" type="ORF">DRE_04474</name>
</gene>
<feature type="compositionally biased region" description="Low complexity" evidence="1">
    <location>
        <begin position="1"/>
        <end position="39"/>
    </location>
</feature>
<dbReference type="Proteomes" id="UP000024837">
    <property type="component" value="Unassembled WGS sequence"/>
</dbReference>
<feature type="compositionally biased region" description="Low complexity" evidence="1">
    <location>
        <begin position="314"/>
        <end position="326"/>
    </location>
</feature>
<dbReference type="EMBL" id="KI966419">
    <property type="protein sequence ID" value="EWC46303.1"/>
    <property type="molecule type" value="Genomic_DNA"/>
</dbReference>
<feature type="region of interest" description="Disordered" evidence="1">
    <location>
        <begin position="500"/>
        <end position="530"/>
    </location>
</feature>
<dbReference type="AlphaFoldDB" id="W7I209"/>
<accession>W7I209</accession>
<organism evidence="2 3">
    <name type="scientific">Drechslerella stenobrocha 248</name>
    <dbReference type="NCBI Taxonomy" id="1043628"/>
    <lineage>
        <taxon>Eukaryota</taxon>
        <taxon>Fungi</taxon>
        <taxon>Dikarya</taxon>
        <taxon>Ascomycota</taxon>
        <taxon>Pezizomycotina</taxon>
        <taxon>Orbiliomycetes</taxon>
        <taxon>Orbiliales</taxon>
        <taxon>Orbiliaceae</taxon>
        <taxon>Drechslerella</taxon>
    </lineage>
</organism>
<keyword evidence="3" id="KW-1185">Reference proteome</keyword>
<name>W7I209_9PEZI</name>
<evidence type="ECO:0000256" key="1">
    <source>
        <dbReference type="SAM" id="MobiDB-lite"/>
    </source>
</evidence>
<feature type="region of interest" description="Disordered" evidence="1">
    <location>
        <begin position="1"/>
        <end position="106"/>
    </location>
</feature>
<sequence length="590" mass="65922">MAPPIIQVQIPQVAITDADSSSSRPQTPTPAPQSSAPTSPTLPPRMDSLKVDSPTWRKRTRSSSISTTDTLPIYSSGSDTPTAPCSRSRPRSNSTTPSLVPSYRTIPESHNSTIYHIYRQGGPKGHLSIHETPDKSLGLLPRATLPDGSPRPFPGFWRRTVSCAHPRTCRQPDHPGFDPRMPAYYVHRPCMPGFVRGVPMTLRVGANRWSPVACRFRENLGWRKWTFDFEDVNGEGVLDERGVVAEDFPRRFKRKGDGRVKIERGSCCIGKIGQCWSRGVKRQKKMEEKKMEEKEEKEVRTVDDDGGGEEEATAKTTGEAQTTTQTPNLRVDTSRSETSDVRHADKVEMTWENKLGREYSFTYKDIHFFWKGTSTLKDEHNKRWGAMNRFNHLKLIAQLPDTVDTDSPPPPRKSPSLSPDSAEKPGFLLRRCSSISSISSIFSKKSTTSTQPPPPKKELVVATYTCMWGRRKAGRLAVDDTAIEKLVQIIAAASPASFVPVPKRRSSSSRSDQLSPASMAPPSKKHHAHVFPTPRLQDCPVEVQDFERQRLRELVVATCVAMCNSEQEKRHMLIELTFLLAEIAQNAATG</sequence>
<proteinExistence type="predicted"/>
<feature type="compositionally biased region" description="Polar residues" evidence="1">
    <location>
        <begin position="73"/>
        <end position="85"/>
    </location>
</feature>
<feature type="region of interest" description="Disordered" evidence="1">
    <location>
        <begin position="287"/>
        <end position="342"/>
    </location>
</feature>
<evidence type="ECO:0000313" key="2">
    <source>
        <dbReference type="EMBL" id="EWC46303.1"/>
    </source>
</evidence>
<dbReference type="HOGENOM" id="CLU_465410_0_0_1"/>
<feature type="compositionally biased region" description="Basic and acidic residues" evidence="1">
    <location>
        <begin position="332"/>
        <end position="342"/>
    </location>
</feature>
<dbReference type="OrthoDB" id="3924768at2759"/>
<feature type="region of interest" description="Disordered" evidence="1">
    <location>
        <begin position="401"/>
        <end position="424"/>
    </location>
</feature>
<evidence type="ECO:0000313" key="3">
    <source>
        <dbReference type="Proteomes" id="UP000024837"/>
    </source>
</evidence>
<reference evidence="2 3" key="1">
    <citation type="submission" date="2013-05" db="EMBL/GenBank/DDBJ databases">
        <title>Drechslerella stenobrocha genome reveals carnivorous origination and mechanical trapping mechanism of predatory fungi.</title>
        <authorList>
            <person name="Liu X."/>
            <person name="Zhang W."/>
            <person name="Liu K."/>
        </authorList>
    </citation>
    <scope>NUCLEOTIDE SEQUENCE [LARGE SCALE GENOMIC DNA]</scope>
    <source>
        <strain evidence="2 3">248</strain>
    </source>
</reference>
<feature type="compositionally biased region" description="Basic and acidic residues" evidence="1">
    <location>
        <begin position="287"/>
        <end position="303"/>
    </location>
</feature>